<feature type="non-terminal residue" evidence="2">
    <location>
        <position position="1"/>
    </location>
</feature>
<dbReference type="EMBL" id="KN834781">
    <property type="protein sequence ID" value="KIK59195.1"/>
    <property type="molecule type" value="Genomic_DNA"/>
</dbReference>
<evidence type="ECO:0000256" key="1">
    <source>
        <dbReference type="SAM" id="Phobius"/>
    </source>
</evidence>
<keyword evidence="1" id="KW-1133">Transmembrane helix</keyword>
<evidence type="ECO:0000313" key="3">
    <source>
        <dbReference type="Proteomes" id="UP000053593"/>
    </source>
</evidence>
<feature type="transmembrane region" description="Helical" evidence="1">
    <location>
        <begin position="24"/>
        <end position="46"/>
    </location>
</feature>
<organism evidence="2 3">
    <name type="scientific">Collybiopsis luxurians FD-317 M1</name>
    <dbReference type="NCBI Taxonomy" id="944289"/>
    <lineage>
        <taxon>Eukaryota</taxon>
        <taxon>Fungi</taxon>
        <taxon>Dikarya</taxon>
        <taxon>Basidiomycota</taxon>
        <taxon>Agaricomycotina</taxon>
        <taxon>Agaricomycetes</taxon>
        <taxon>Agaricomycetidae</taxon>
        <taxon>Agaricales</taxon>
        <taxon>Marasmiineae</taxon>
        <taxon>Omphalotaceae</taxon>
        <taxon>Collybiopsis</taxon>
        <taxon>Collybiopsis luxurians</taxon>
    </lineage>
</organism>
<evidence type="ECO:0000313" key="2">
    <source>
        <dbReference type="EMBL" id="KIK59195.1"/>
    </source>
</evidence>
<proteinExistence type="predicted"/>
<accession>A0A0D0B6W5</accession>
<dbReference type="OrthoDB" id="2796825at2759"/>
<dbReference type="AlphaFoldDB" id="A0A0D0B6W5"/>
<keyword evidence="1" id="KW-0472">Membrane</keyword>
<dbReference type="Proteomes" id="UP000053593">
    <property type="component" value="Unassembled WGS sequence"/>
</dbReference>
<reference evidence="2 3" key="1">
    <citation type="submission" date="2014-04" db="EMBL/GenBank/DDBJ databases">
        <title>Evolutionary Origins and Diversification of the Mycorrhizal Mutualists.</title>
        <authorList>
            <consortium name="DOE Joint Genome Institute"/>
            <consortium name="Mycorrhizal Genomics Consortium"/>
            <person name="Kohler A."/>
            <person name="Kuo A."/>
            <person name="Nagy L.G."/>
            <person name="Floudas D."/>
            <person name="Copeland A."/>
            <person name="Barry K.W."/>
            <person name="Cichocki N."/>
            <person name="Veneault-Fourrey C."/>
            <person name="LaButti K."/>
            <person name="Lindquist E.A."/>
            <person name="Lipzen A."/>
            <person name="Lundell T."/>
            <person name="Morin E."/>
            <person name="Murat C."/>
            <person name="Riley R."/>
            <person name="Ohm R."/>
            <person name="Sun H."/>
            <person name="Tunlid A."/>
            <person name="Henrissat B."/>
            <person name="Grigoriev I.V."/>
            <person name="Hibbett D.S."/>
            <person name="Martin F."/>
        </authorList>
    </citation>
    <scope>NUCLEOTIDE SEQUENCE [LARGE SCALE GENOMIC DNA]</scope>
    <source>
        <strain evidence="2 3">FD-317 M1</strain>
    </source>
</reference>
<keyword evidence="1" id="KW-0812">Transmembrane</keyword>
<protein>
    <submittedName>
        <fullName evidence="2">Uncharacterized protein</fullName>
    </submittedName>
</protein>
<gene>
    <name evidence="2" type="ORF">GYMLUDRAFT_118301</name>
</gene>
<keyword evidence="3" id="KW-1185">Reference proteome</keyword>
<sequence>ISCIADSVLIHRVYLVWGSRITVIAFPILASLTMNSIGLAGTIMYIEAISDFTSTADFDLALKGLRYIHGFYYANAGVNFA</sequence>
<feature type="non-terminal residue" evidence="2">
    <location>
        <position position="81"/>
    </location>
</feature>
<dbReference type="HOGENOM" id="CLU_2580266_0_0_1"/>
<name>A0A0D0B6W5_9AGAR</name>